<dbReference type="CDD" id="cd06260">
    <property type="entry name" value="DUF820-like"/>
    <property type="match status" value="1"/>
</dbReference>
<evidence type="ECO:0000259" key="2">
    <source>
        <dbReference type="Pfam" id="PF05685"/>
    </source>
</evidence>
<protein>
    <recommendedName>
        <fullName evidence="2">Putative restriction endonuclease domain-containing protein</fullName>
    </recommendedName>
</protein>
<dbReference type="EMBL" id="CP036268">
    <property type="protein sequence ID" value="QDT38857.1"/>
    <property type="molecule type" value="Genomic_DNA"/>
</dbReference>
<dbReference type="PANTHER" id="PTHR35400:SF3">
    <property type="entry name" value="SLL1072 PROTEIN"/>
    <property type="match status" value="1"/>
</dbReference>
<dbReference type="InterPro" id="IPR012296">
    <property type="entry name" value="Nuclease_put_TT1808"/>
</dbReference>
<feature type="compositionally biased region" description="Polar residues" evidence="1">
    <location>
        <begin position="11"/>
        <end position="20"/>
    </location>
</feature>
<keyword evidence="4" id="KW-1185">Reference proteome</keyword>
<dbReference type="Pfam" id="PF05685">
    <property type="entry name" value="Uma2"/>
    <property type="match status" value="1"/>
</dbReference>
<dbReference type="KEGG" id="svp:Pan189_32560"/>
<feature type="region of interest" description="Disordered" evidence="1">
    <location>
        <begin position="1"/>
        <end position="24"/>
    </location>
</feature>
<proteinExistence type="predicted"/>
<feature type="domain" description="Putative restriction endonuclease" evidence="2">
    <location>
        <begin position="29"/>
        <end position="198"/>
    </location>
</feature>
<dbReference type="InterPro" id="IPR008538">
    <property type="entry name" value="Uma2"/>
</dbReference>
<dbReference type="PANTHER" id="PTHR35400">
    <property type="entry name" value="SLR1083 PROTEIN"/>
    <property type="match status" value="1"/>
</dbReference>
<evidence type="ECO:0000313" key="3">
    <source>
        <dbReference type="EMBL" id="QDT38857.1"/>
    </source>
</evidence>
<evidence type="ECO:0000256" key="1">
    <source>
        <dbReference type="SAM" id="MobiDB-lite"/>
    </source>
</evidence>
<dbReference type="InterPro" id="IPR011335">
    <property type="entry name" value="Restrct_endonuc-II-like"/>
</dbReference>
<name>A0A517R4P3_9PLAN</name>
<dbReference type="SUPFAM" id="SSF52980">
    <property type="entry name" value="Restriction endonuclease-like"/>
    <property type="match status" value="1"/>
</dbReference>
<feature type="compositionally biased region" description="Basic residues" evidence="1">
    <location>
        <begin position="1"/>
        <end position="10"/>
    </location>
</feature>
<sequence>MTQTLIHRRQQSPTRGNSLANGDHLDRPTFHRLYEDTPESFRAELIGGIVYVASPVSRQHSNATATFTGWLVNYRAMTPGVKSPTDGTVLLGEFDEVQPDCMLYVLPQFGGRLCYQDKYLAGGPELVCEVATTSAAIDLHRKLKSYQQAGVLEYLVLTTDPAELFWFHRVDGKFERLDLPRDGTFKSAIFPGLWLNVEAIISDDTRAVLATLQRGLADESHAKFVAELESRRTS</sequence>
<dbReference type="AlphaFoldDB" id="A0A517R4P3"/>
<reference evidence="3 4" key="1">
    <citation type="submission" date="2019-02" db="EMBL/GenBank/DDBJ databases">
        <title>Deep-cultivation of Planctomycetes and their phenomic and genomic characterization uncovers novel biology.</title>
        <authorList>
            <person name="Wiegand S."/>
            <person name="Jogler M."/>
            <person name="Boedeker C."/>
            <person name="Pinto D."/>
            <person name="Vollmers J."/>
            <person name="Rivas-Marin E."/>
            <person name="Kohn T."/>
            <person name="Peeters S.H."/>
            <person name="Heuer A."/>
            <person name="Rast P."/>
            <person name="Oberbeckmann S."/>
            <person name="Bunk B."/>
            <person name="Jeske O."/>
            <person name="Meyerdierks A."/>
            <person name="Storesund J.E."/>
            <person name="Kallscheuer N."/>
            <person name="Luecker S."/>
            <person name="Lage O.M."/>
            <person name="Pohl T."/>
            <person name="Merkel B.J."/>
            <person name="Hornburger P."/>
            <person name="Mueller R.-W."/>
            <person name="Bruemmer F."/>
            <person name="Labrenz M."/>
            <person name="Spormann A.M."/>
            <person name="Op den Camp H."/>
            <person name="Overmann J."/>
            <person name="Amann R."/>
            <person name="Jetten M.S.M."/>
            <person name="Mascher T."/>
            <person name="Medema M.H."/>
            <person name="Devos D.P."/>
            <person name="Kaster A.-K."/>
            <person name="Ovreas L."/>
            <person name="Rohde M."/>
            <person name="Galperin M.Y."/>
            <person name="Jogler C."/>
        </authorList>
    </citation>
    <scope>NUCLEOTIDE SEQUENCE [LARGE SCALE GENOMIC DNA]</scope>
    <source>
        <strain evidence="3 4">Pan189</strain>
    </source>
</reference>
<gene>
    <name evidence="3" type="ORF">Pan189_32560</name>
</gene>
<evidence type="ECO:0000313" key="4">
    <source>
        <dbReference type="Proteomes" id="UP000317318"/>
    </source>
</evidence>
<organism evidence="3 4">
    <name type="scientific">Stratiformator vulcanicus</name>
    <dbReference type="NCBI Taxonomy" id="2527980"/>
    <lineage>
        <taxon>Bacteria</taxon>
        <taxon>Pseudomonadati</taxon>
        <taxon>Planctomycetota</taxon>
        <taxon>Planctomycetia</taxon>
        <taxon>Planctomycetales</taxon>
        <taxon>Planctomycetaceae</taxon>
        <taxon>Stratiformator</taxon>
    </lineage>
</organism>
<dbReference type="Proteomes" id="UP000317318">
    <property type="component" value="Chromosome"/>
</dbReference>
<dbReference type="RefSeq" id="WP_310820597.1">
    <property type="nucleotide sequence ID" value="NZ_CP036268.1"/>
</dbReference>
<dbReference type="Gene3D" id="3.90.1570.10">
    <property type="entry name" value="tt1808, chain A"/>
    <property type="match status" value="1"/>
</dbReference>
<accession>A0A517R4P3</accession>